<dbReference type="EMBL" id="AMWE01000004">
    <property type="protein sequence ID" value="ERO56860.1"/>
    <property type="molecule type" value="Genomic_DNA"/>
</dbReference>
<dbReference type="Proteomes" id="UP000017142">
    <property type="component" value="Unassembled WGS sequence"/>
</dbReference>
<reference evidence="3" key="1">
    <citation type="journal article" date="2013" name="Diversity">
        <title>Genome Sequence of Dickeya solani, a New soft Rot Pathogen of Potato, Suggests its Emergence May Be Related to a Novel Combination of Non-Ribosomal Peptide/Polyketide Synthetase Clusters.</title>
        <authorList>
            <person name="Garlant L."/>
            <person name="Koskinen P."/>
            <person name="Rouhiainen L."/>
            <person name="Laine P."/>
            <person name="Paulin L."/>
            <person name="Auvinen P."/>
            <person name="Holm L."/>
            <person name="Pirhonen M."/>
        </authorList>
    </citation>
    <scope>NUCLEOTIDE SEQUENCE [LARGE SCALE GENOMIC DNA]</scope>
    <source>
        <strain evidence="3">D s0432-1</strain>
    </source>
</reference>
<organism evidence="2 3">
    <name type="scientific">Dickeya solani D s0432-1</name>
    <dbReference type="NCBI Taxonomy" id="1231725"/>
    <lineage>
        <taxon>Bacteria</taxon>
        <taxon>Pseudomonadati</taxon>
        <taxon>Pseudomonadota</taxon>
        <taxon>Gammaproteobacteria</taxon>
        <taxon>Enterobacterales</taxon>
        <taxon>Pectobacteriaceae</taxon>
        <taxon>Dickeya</taxon>
    </lineage>
</organism>
<evidence type="ECO:0000313" key="2">
    <source>
        <dbReference type="EMBL" id="ERO56860.1"/>
    </source>
</evidence>
<gene>
    <name evidence="2" type="ORF">A544_3433</name>
</gene>
<protein>
    <recommendedName>
        <fullName evidence="4">GGDEF domain-containing protein</fullName>
    </recommendedName>
</protein>
<sequence>MAIETADKLLYQSKQAGKDRATLRTLAQDTNEPESFVPALPPAEHEKR</sequence>
<evidence type="ECO:0000313" key="3">
    <source>
        <dbReference type="Proteomes" id="UP000017142"/>
    </source>
</evidence>
<feature type="region of interest" description="Disordered" evidence="1">
    <location>
        <begin position="1"/>
        <end position="48"/>
    </location>
</feature>
<comment type="caution">
    <text evidence="2">The sequence shown here is derived from an EMBL/GenBank/DDBJ whole genome shotgun (WGS) entry which is preliminary data.</text>
</comment>
<dbReference type="AlphaFoldDB" id="A0AAV3K8T5"/>
<accession>A0AAV3K8T5</accession>
<name>A0AAV3K8T5_9GAMM</name>
<evidence type="ECO:0008006" key="4">
    <source>
        <dbReference type="Google" id="ProtNLM"/>
    </source>
</evidence>
<proteinExistence type="predicted"/>
<evidence type="ECO:0000256" key="1">
    <source>
        <dbReference type="SAM" id="MobiDB-lite"/>
    </source>
</evidence>